<evidence type="ECO:0000259" key="3">
    <source>
        <dbReference type="PROSITE" id="PS50977"/>
    </source>
</evidence>
<dbReference type="Gene3D" id="1.10.357.10">
    <property type="entry name" value="Tetracycline Repressor, domain 2"/>
    <property type="match status" value="1"/>
</dbReference>
<dbReference type="RefSeq" id="WP_169590613.1">
    <property type="nucleotide sequence ID" value="NZ_VCQU01000008.1"/>
</dbReference>
<dbReference type="InterPro" id="IPR001647">
    <property type="entry name" value="HTH_TetR"/>
</dbReference>
<evidence type="ECO:0000256" key="2">
    <source>
        <dbReference type="PROSITE-ProRule" id="PRU00335"/>
    </source>
</evidence>
<dbReference type="InterPro" id="IPR041583">
    <property type="entry name" value="TetR_C_31"/>
</dbReference>
<dbReference type="InterPro" id="IPR050109">
    <property type="entry name" value="HTH-type_TetR-like_transc_reg"/>
</dbReference>
<protein>
    <submittedName>
        <fullName evidence="4">TetR family transcriptional regulator</fullName>
    </submittedName>
</protein>
<organism evidence="4 5">
    <name type="scientific">Antrihabitans stalactiti</name>
    <dbReference type="NCBI Taxonomy" id="2584121"/>
    <lineage>
        <taxon>Bacteria</taxon>
        <taxon>Bacillati</taxon>
        <taxon>Actinomycetota</taxon>
        <taxon>Actinomycetes</taxon>
        <taxon>Mycobacteriales</taxon>
        <taxon>Nocardiaceae</taxon>
        <taxon>Antrihabitans</taxon>
    </lineage>
</organism>
<dbReference type="InterPro" id="IPR036271">
    <property type="entry name" value="Tet_transcr_reg_TetR-rel_C_sf"/>
</dbReference>
<dbReference type="Pfam" id="PF17940">
    <property type="entry name" value="TetR_C_31"/>
    <property type="match status" value="1"/>
</dbReference>
<proteinExistence type="predicted"/>
<gene>
    <name evidence="4" type="ORF">FGL95_21400</name>
</gene>
<reference evidence="4 5" key="2">
    <citation type="submission" date="2020-06" db="EMBL/GenBank/DDBJ databases">
        <title>Antribacter stalactiti gen. nov., sp. nov., a new member of the family Nacardiaceae isolated from a cave.</title>
        <authorList>
            <person name="Kim I.S."/>
        </authorList>
    </citation>
    <scope>NUCLEOTIDE SEQUENCE [LARGE SCALE GENOMIC DNA]</scope>
    <source>
        <strain evidence="4 5">YC2-7</strain>
    </source>
</reference>
<sequence length="219" mass="23030">MSSTRRHGPNALARRDALLRAAVEVAAERGVAGITHRVVTERAGLPLATVSYFFASIDELIEEALRTFIDSEATAQIGLAEQLADAHNTPDEIAKAFVAVSAPRLPETLAMFEGYLHAARTPEYREPVAATLAALRKIAAAAVRAAGATDPDAVAPAFSALAHGFALHQLAAPEAVDAEMVYAANRALFLGYLLDNGHTELALELAGEGLGDQPGPRNT</sequence>
<dbReference type="Pfam" id="PF00440">
    <property type="entry name" value="TetR_N"/>
    <property type="match status" value="1"/>
</dbReference>
<evidence type="ECO:0000313" key="4">
    <source>
        <dbReference type="EMBL" id="NMN97597.1"/>
    </source>
</evidence>
<keyword evidence="5" id="KW-1185">Reference proteome</keyword>
<accession>A0A848KPQ9</accession>
<dbReference type="PANTHER" id="PTHR30055">
    <property type="entry name" value="HTH-TYPE TRANSCRIPTIONAL REGULATOR RUTR"/>
    <property type="match status" value="1"/>
</dbReference>
<evidence type="ECO:0000256" key="1">
    <source>
        <dbReference type="ARBA" id="ARBA00023125"/>
    </source>
</evidence>
<dbReference type="GO" id="GO:0003700">
    <property type="term" value="F:DNA-binding transcription factor activity"/>
    <property type="evidence" value="ECO:0007669"/>
    <property type="project" value="TreeGrafter"/>
</dbReference>
<reference evidence="4 5" key="1">
    <citation type="submission" date="2019-05" db="EMBL/GenBank/DDBJ databases">
        <authorList>
            <person name="Lee S.D."/>
        </authorList>
    </citation>
    <scope>NUCLEOTIDE SEQUENCE [LARGE SCALE GENOMIC DNA]</scope>
    <source>
        <strain evidence="4 5">YC2-7</strain>
    </source>
</reference>
<dbReference type="PANTHER" id="PTHR30055:SF219">
    <property type="entry name" value="TRANSCRIPTIONAL REGULATORY PROTEIN"/>
    <property type="match status" value="1"/>
</dbReference>
<dbReference type="SUPFAM" id="SSF48498">
    <property type="entry name" value="Tetracyclin repressor-like, C-terminal domain"/>
    <property type="match status" value="1"/>
</dbReference>
<dbReference type="PROSITE" id="PS50977">
    <property type="entry name" value="HTH_TETR_2"/>
    <property type="match status" value="1"/>
</dbReference>
<dbReference type="GO" id="GO:0000976">
    <property type="term" value="F:transcription cis-regulatory region binding"/>
    <property type="evidence" value="ECO:0007669"/>
    <property type="project" value="TreeGrafter"/>
</dbReference>
<dbReference type="SUPFAM" id="SSF46689">
    <property type="entry name" value="Homeodomain-like"/>
    <property type="match status" value="1"/>
</dbReference>
<comment type="caution">
    <text evidence="4">The sequence shown here is derived from an EMBL/GenBank/DDBJ whole genome shotgun (WGS) entry which is preliminary data.</text>
</comment>
<name>A0A848KPQ9_9NOCA</name>
<dbReference type="Proteomes" id="UP000535543">
    <property type="component" value="Unassembled WGS sequence"/>
</dbReference>
<dbReference type="AlphaFoldDB" id="A0A848KPQ9"/>
<feature type="domain" description="HTH tetR-type" evidence="3">
    <location>
        <begin position="12"/>
        <end position="72"/>
    </location>
</feature>
<evidence type="ECO:0000313" key="5">
    <source>
        <dbReference type="Proteomes" id="UP000535543"/>
    </source>
</evidence>
<feature type="DNA-binding region" description="H-T-H motif" evidence="2">
    <location>
        <begin position="35"/>
        <end position="54"/>
    </location>
</feature>
<dbReference type="EMBL" id="VCQU01000008">
    <property type="protein sequence ID" value="NMN97597.1"/>
    <property type="molecule type" value="Genomic_DNA"/>
</dbReference>
<dbReference type="InterPro" id="IPR009057">
    <property type="entry name" value="Homeodomain-like_sf"/>
</dbReference>
<keyword evidence="1 2" id="KW-0238">DNA-binding</keyword>